<evidence type="ECO:0000313" key="3">
    <source>
        <dbReference type="Proteomes" id="UP001595477"/>
    </source>
</evidence>
<accession>A0ABV7K274</accession>
<protein>
    <recommendedName>
        <fullName evidence="4">TonB-dependent receptor</fullName>
    </recommendedName>
</protein>
<evidence type="ECO:0000313" key="2">
    <source>
        <dbReference type="EMBL" id="MFC3203500.1"/>
    </source>
</evidence>
<dbReference type="InterPro" id="IPR037066">
    <property type="entry name" value="Plug_dom_sf"/>
</dbReference>
<name>A0ABV7K274_9ALTE</name>
<evidence type="ECO:0000256" key="1">
    <source>
        <dbReference type="SAM" id="SignalP"/>
    </source>
</evidence>
<evidence type="ECO:0008006" key="4">
    <source>
        <dbReference type="Google" id="ProtNLM"/>
    </source>
</evidence>
<keyword evidence="1" id="KW-0732">Signal</keyword>
<dbReference type="SUPFAM" id="SSF56935">
    <property type="entry name" value="Porins"/>
    <property type="match status" value="1"/>
</dbReference>
<dbReference type="PANTHER" id="PTHR47234:SF3">
    <property type="entry name" value="SECRETIN_TONB SHORT N-TERMINAL DOMAIN-CONTAINING PROTEIN"/>
    <property type="match status" value="1"/>
</dbReference>
<proteinExistence type="predicted"/>
<dbReference type="PANTHER" id="PTHR47234">
    <property type="match status" value="1"/>
</dbReference>
<organism evidence="2 3">
    <name type="scientific">Alteromonas oceani</name>
    <dbReference type="NCBI Taxonomy" id="2071609"/>
    <lineage>
        <taxon>Bacteria</taxon>
        <taxon>Pseudomonadati</taxon>
        <taxon>Pseudomonadota</taxon>
        <taxon>Gammaproteobacteria</taxon>
        <taxon>Alteromonadales</taxon>
        <taxon>Alteromonadaceae</taxon>
        <taxon>Alteromonas/Salinimonas group</taxon>
        <taxon>Alteromonas</taxon>
    </lineage>
</organism>
<dbReference type="RefSeq" id="WP_206427251.1">
    <property type="nucleotide sequence ID" value="NZ_JBHRSX010000093.1"/>
</dbReference>
<feature type="chain" id="PRO_5047538802" description="TonB-dependent receptor" evidence="1">
    <location>
        <begin position="33"/>
        <end position="107"/>
    </location>
</feature>
<feature type="signal peptide" evidence="1">
    <location>
        <begin position="1"/>
        <end position="32"/>
    </location>
</feature>
<reference evidence="3" key="1">
    <citation type="journal article" date="2019" name="Int. J. Syst. Evol. Microbiol.">
        <title>The Global Catalogue of Microorganisms (GCM) 10K type strain sequencing project: providing services to taxonomists for standard genome sequencing and annotation.</title>
        <authorList>
            <consortium name="The Broad Institute Genomics Platform"/>
            <consortium name="The Broad Institute Genome Sequencing Center for Infectious Disease"/>
            <person name="Wu L."/>
            <person name="Ma J."/>
        </authorList>
    </citation>
    <scope>NUCLEOTIDE SEQUENCE [LARGE SCALE GENOMIC DNA]</scope>
    <source>
        <strain evidence="3">KCTC 52449</strain>
    </source>
</reference>
<gene>
    <name evidence="2" type="ORF">ACFOEW_16950</name>
</gene>
<sequence length="107" mass="11100">MTNTKSKATSLGFAKTLLSASIAVAISPTLVAQEQAGTTEADVEKIAVVGTRSAPRSIGDSAVPVDIISAEEFKSTGSTDITTMMQAAVPSFNVNGGFYYLKGVYTF</sequence>
<dbReference type="EMBL" id="JBHRSX010000093">
    <property type="protein sequence ID" value="MFC3203500.1"/>
    <property type="molecule type" value="Genomic_DNA"/>
</dbReference>
<dbReference type="Gene3D" id="2.170.130.10">
    <property type="entry name" value="TonB-dependent receptor, plug domain"/>
    <property type="match status" value="1"/>
</dbReference>
<keyword evidence="3" id="KW-1185">Reference proteome</keyword>
<comment type="caution">
    <text evidence="2">The sequence shown here is derived from an EMBL/GenBank/DDBJ whole genome shotgun (WGS) entry which is preliminary data.</text>
</comment>
<dbReference type="Proteomes" id="UP001595477">
    <property type="component" value="Unassembled WGS sequence"/>
</dbReference>